<dbReference type="Gene3D" id="3.10.20.30">
    <property type="match status" value="1"/>
</dbReference>
<dbReference type="InterPro" id="IPR012676">
    <property type="entry name" value="TGS-like"/>
</dbReference>
<comment type="caution">
    <text evidence="2">The sequence shown here is derived from an EMBL/GenBank/DDBJ whole genome shotgun (WGS) entry which is preliminary data.</text>
</comment>
<dbReference type="PRINTS" id="PR00326">
    <property type="entry name" value="GTP1OBG"/>
</dbReference>
<name>A0A938YUS1_9ARCH</name>
<dbReference type="Proteomes" id="UP000809243">
    <property type="component" value="Unassembled WGS sequence"/>
</dbReference>
<dbReference type="AlphaFoldDB" id="A0A938YUS1"/>
<dbReference type="Pfam" id="PF01926">
    <property type="entry name" value="MMR_HSR1"/>
    <property type="match status" value="1"/>
</dbReference>
<accession>A0A938YUS1</accession>
<dbReference type="EMBL" id="JAFGDB010000099">
    <property type="protein sequence ID" value="MBN2067911.1"/>
    <property type="molecule type" value="Genomic_DNA"/>
</dbReference>
<organism evidence="2 3">
    <name type="scientific">Candidatus Iainarchaeum sp</name>
    <dbReference type="NCBI Taxonomy" id="3101447"/>
    <lineage>
        <taxon>Archaea</taxon>
        <taxon>Candidatus Iainarchaeota</taxon>
        <taxon>Candidatus Iainarchaeia</taxon>
        <taxon>Candidatus Iainarchaeales</taxon>
        <taxon>Candidatus Iainarchaeaceae</taxon>
        <taxon>Candidatus Iainarchaeum</taxon>
    </lineage>
</organism>
<evidence type="ECO:0000259" key="1">
    <source>
        <dbReference type="PROSITE" id="PS51880"/>
    </source>
</evidence>
<dbReference type="GO" id="GO:0003924">
    <property type="term" value="F:GTPase activity"/>
    <property type="evidence" value="ECO:0007669"/>
    <property type="project" value="InterPro"/>
</dbReference>
<dbReference type="GO" id="GO:0005525">
    <property type="term" value="F:GTP binding"/>
    <property type="evidence" value="ECO:0007669"/>
    <property type="project" value="InterPro"/>
</dbReference>
<proteinExistence type="predicted"/>
<reference evidence="2" key="1">
    <citation type="submission" date="2021-01" db="EMBL/GenBank/DDBJ databases">
        <title>Active Sulfur Cycling in an Early Earth Analoge.</title>
        <authorList>
            <person name="Hahn C.R."/>
            <person name="Youssef N.H."/>
            <person name="Elshahed M."/>
        </authorList>
    </citation>
    <scope>NUCLEOTIDE SEQUENCE</scope>
    <source>
        <strain evidence="2">Zod_Metabat.1151</strain>
    </source>
</reference>
<dbReference type="InterPro" id="IPR004095">
    <property type="entry name" value="TGS"/>
</dbReference>
<dbReference type="SUPFAM" id="SSF52540">
    <property type="entry name" value="P-loop containing nucleoside triphosphate hydrolases"/>
    <property type="match status" value="1"/>
</dbReference>
<evidence type="ECO:0000313" key="2">
    <source>
        <dbReference type="EMBL" id="MBN2067911.1"/>
    </source>
</evidence>
<dbReference type="SUPFAM" id="SSF81271">
    <property type="entry name" value="TGS-like"/>
    <property type="match status" value="1"/>
</dbReference>
<dbReference type="PANTHER" id="PTHR43127">
    <property type="entry name" value="DEVELOPMENTALLY-REGULATED GTP-BINDING PROTEIN 2"/>
    <property type="match status" value="1"/>
</dbReference>
<evidence type="ECO:0000313" key="3">
    <source>
        <dbReference type="Proteomes" id="UP000809243"/>
    </source>
</evidence>
<dbReference type="InterPro" id="IPR045001">
    <property type="entry name" value="DRG"/>
</dbReference>
<dbReference type="Gene3D" id="3.40.50.300">
    <property type="entry name" value="P-loop containing nucleotide triphosphate hydrolases"/>
    <property type="match status" value="1"/>
</dbReference>
<dbReference type="Pfam" id="PF02824">
    <property type="entry name" value="TGS"/>
    <property type="match status" value="1"/>
</dbReference>
<dbReference type="InterPro" id="IPR012675">
    <property type="entry name" value="Beta-grasp_dom_sf"/>
</dbReference>
<sequence>MPANVTIEFEKARLEYQQASSPKAKLEALVKMQKFAPSHKGAENLRKDISKKMALVKREIDKHKAKEKKRGGRAGIAVKKEGIGQVALLGMPNSGKSWLLNKLANVNVEVAPYPFTTKKPAVGMMDFRGAKIQLVEVPALVGGSSEGKANGLQLLSIARNADAIVLVVKSNAEKAVLGKELANAKIVLNEKKPAIDIKPSKFKGISIVHKKNLKIRQQELEEFLKKRAMFNVSVILDQELSNLETVERVLDHTITYKKGIAVNPFEEQDWELLKQAIFSMLGKTLVYTKRAGEEPDMEAPLALPLNATVEDAAKQLHKELAGKFRYARVWGSSKYPGQRVQRDYRLQNLDILEICE</sequence>
<feature type="domain" description="TGS" evidence="1">
    <location>
        <begin position="282"/>
        <end position="356"/>
    </location>
</feature>
<gene>
    <name evidence="2" type="ORF">JW744_05575</name>
</gene>
<dbReference type="PROSITE" id="PS51880">
    <property type="entry name" value="TGS"/>
    <property type="match status" value="1"/>
</dbReference>
<protein>
    <submittedName>
        <fullName evidence="2">50S ribosome-binding GTPase</fullName>
    </submittedName>
</protein>
<dbReference type="InterPro" id="IPR027417">
    <property type="entry name" value="P-loop_NTPase"/>
</dbReference>
<dbReference type="InterPro" id="IPR006073">
    <property type="entry name" value="GTP-bd"/>
</dbReference>